<dbReference type="AlphaFoldDB" id="A0A6V7DJP9"/>
<evidence type="ECO:0000313" key="2">
    <source>
        <dbReference type="EMBL" id="CAD0335721.1"/>
    </source>
</evidence>
<keyword evidence="1" id="KW-1133">Transmembrane helix</keyword>
<dbReference type="EMBL" id="CAJDKC010000003">
    <property type="protein sequence ID" value="CAD0335730.1"/>
    <property type="molecule type" value="Genomic_DNA"/>
</dbReference>
<dbReference type="Proteomes" id="UP000587508">
    <property type="component" value="Unassembled WGS sequence"/>
</dbReference>
<gene>
    <name evidence="2" type="ORF">CFBP7900_22110</name>
</gene>
<evidence type="ECO:0000256" key="1">
    <source>
        <dbReference type="SAM" id="Phobius"/>
    </source>
</evidence>
<name>A0A6V7DJP9_9XANT</name>
<reference evidence="2 3" key="1">
    <citation type="submission" date="2020-07" db="EMBL/GenBank/DDBJ databases">
        <authorList>
            <person name="Pothier F. J."/>
        </authorList>
    </citation>
    <scope>NUCLEOTIDE SEQUENCE [LARGE SCALE GENOMIC DNA]</scope>
    <source>
        <strain evidence="2 3">CFBP 7900</strain>
    </source>
</reference>
<organism evidence="2 3">
    <name type="scientific">Xanthomonas hortorum pv. carotae</name>
    <dbReference type="NCBI Taxonomy" id="487904"/>
    <lineage>
        <taxon>Bacteria</taxon>
        <taxon>Pseudomonadati</taxon>
        <taxon>Pseudomonadota</taxon>
        <taxon>Gammaproteobacteria</taxon>
        <taxon>Lysobacterales</taxon>
        <taxon>Lysobacteraceae</taxon>
        <taxon>Xanthomonas</taxon>
    </lineage>
</organism>
<comment type="caution">
    <text evidence="2">The sequence shown here is derived from an EMBL/GenBank/DDBJ whole genome shotgun (WGS) entry which is preliminary data.</text>
</comment>
<accession>A0A6V7DJP9</accession>
<dbReference type="RefSeq" id="WP_183086751.1">
    <property type="nucleotide sequence ID" value="NZ_CAJDKC010000003.1"/>
</dbReference>
<protein>
    <submittedName>
        <fullName evidence="2">Uncharacterized protein</fullName>
    </submittedName>
</protein>
<dbReference type="EMBL" id="CAJDKC010000003">
    <property type="protein sequence ID" value="CAD0335721.1"/>
    <property type="molecule type" value="Genomic_DNA"/>
</dbReference>
<sequence length="56" mass="6359">MFDFVPLAVLAIVPVWTLAYVICGTVRYRRAAKFNRVDSAYRSAALIANAKREVRK</sequence>
<keyword evidence="1" id="KW-0472">Membrane</keyword>
<keyword evidence="1" id="KW-0812">Transmembrane</keyword>
<evidence type="ECO:0000313" key="3">
    <source>
        <dbReference type="Proteomes" id="UP000587508"/>
    </source>
</evidence>
<feature type="transmembrane region" description="Helical" evidence="1">
    <location>
        <begin position="6"/>
        <end position="26"/>
    </location>
</feature>
<proteinExistence type="predicted"/>